<proteinExistence type="predicted"/>
<dbReference type="HOGENOM" id="CLU_050893_0_0_1"/>
<name>E9E2C7_METAQ</name>
<accession>E9E2C7</accession>
<dbReference type="Proteomes" id="UP000002499">
    <property type="component" value="Unassembled WGS sequence"/>
</dbReference>
<gene>
    <name evidence="1" type="ORF">MAC_04025</name>
</gene>
<sequence length="283" mass="32396">MAQAEKTPICGQHAQIQTFWFINYYLAADDGRPDDVVSTPARGAQDIGTAVDYIATLDPRLFDEDDNAEDLSYKNIVDFLLTREASPAQAAARIDEWVVGETNRSYELESNEPYFGRKLTLWPFGTPSVEYLAQNFQREAEEFAYPFSEVETPGSEFQLRWKNLQGFISRLTSLDLIDCGMASALEYILPAHHAYSDIDKRPQGGPKRIEADLIAAAQWIEPDQPPQWVYNQCRTTAGTRKIWGMHNWNLFKEELSFFGTDERFSQETRRLAESLRQKMETQG</sequence>
<dbReference type="InParanoid" id="E9E2C7"/>
<dbReference type="InterPro" id="IPR022085">
    <property type="entry name" value="OpdG"/>
</dbReference>
<protein>
    <submittedName>
        <fullName evidence="1">Uncharacterized protein</fullName>
    </submittedName>
</protein>
<evidence type="ECO:0000313" key="2">
    <source>
        <dbReference type="Proteomes" id="UP000002499"/>
    </source>
</evidence>
<dbReference type="STRING" id="655827.E9E2C7"/>
<evidence type="ECO:0000313" key="1">
    <source>
        <dbReference type="EMBL" id="EFY89816.1"/>
    </source>
</evidence>
<dbReference type="eggNOG" id="ENOG502R8IT">
    <property type="taxonomic scope" value="Eukaryota"/>
</dbReference>
<dbReference type="GeneID" id="19248336"/>
<organism evidence="2">
    <name type="scientific">Metarhizium acridum (strain CQMa 102)</name>
    <dbReference type="NCBI Taxonomy" id="655827"/>
    <lineage>
        <taxon>Eukaryota</taxon>
        <taxon>Fungi</taxon>
        <taxon>Dikarya</taxon>
        <taxon>Ascomycota</taxon>
        <taxon>Pezizomycotina</taxon>
        <taxon>Sordariomycetes</taxon>
        <taxon>Hypocreomycetidae</taxon>
        <taxon>Hypocreales</taxon>
        <taxon>Clavicipitaceae</taxon>
        <taxon>Metarhizium</taxon>
    </lineage>
</organism>
<reference evidence="1 2" key="1">
    <citation type="journal article" date="2011" name="PLoS Genet.">
        <title>Genome sequencing and comparative transcriptomics of the model entomopathogenic fungi Metarhizium anisopliae and M. acridum.</title>
        <authorList>
            <person name="Gao Q."/>
            <person name="Jin K."/>
            <person name="Ying S.H."/>
            <person name="Zhang Y."/>
            <person name="Xiao G."/>
            <person name="Shang Y."/>
            <person name="Duan Z."/>
            <person name="Hu X."/>
            <person name="Xie X.Q."/>
            <person name="Zhou G."/>
            <person name="Peng G."/>
            <person name="Luo Z."/>
            <person name="Huang W."/>
            <person name="Wang B."/>
            <person name="Fang W."/>
            <person name="Wang S."/>
            <person name="Zhong Y."/>
            <person name="Ma L.J."/>
            <person name="St Leger R.J."/>
            <person name="Zhao G.P."/>
            <person name="Pei Y."/>
            <person name="Feng M.G."/>
            <person name="Xia Y."/>
            <person name="Wang C."/>
        </authorList>
    </citation>
    <scope>NUCLEOTIDE SEQUENCE [LARGE SCALE GENOMIC DNA]</scope>
    <source>
        <strain evidence="1 2">CQMa 102</strain>
    </source>
</reference>
<dbReference type="EMBL" id="GL698495">
    <property type="protein sequence ID" value="EFY89816.1"/>
    <property type="molecule type" value="Genomic_DNA"/>
</dbReference>
<dbReference type="OrthoDB" id="3350591at2759"/>
<dbReference type="Pfam" id="PF12311">
    <property type="entry name" value="DUF3632"/>
    <property type="match status" value="1"/>
</dbReference>
<keyword evidence="2" id="KW-1185">Reference proteome</keyword>
<dbReference type="KEGG" id="maw:19248336"/>
<dbReference type="AlphaFoldDB" id="E9E2C7"/>